<protein>
    <submittedName>
        <fullName evidence="4">DUF6443 domain-containing protein</fullName>
    </submittedName>
</protein>
<sequence>MAYLYHFFYTISKRTALTIGLFFISLSLADAQTLVTAPMTSPPAPGEYYNYAGITLSPGFSFTAQPGQSLHLYIAPAPDCQPLAMQFTNSKNYVATFIPRDSTVSNAAAGSLSSCQVMPAVQYFDGLGRLLQTVQVRGATSGADMVQPVVYDQYGREAVKYLPYAIGTSTPGAYRPGPIGDQSTFYNTAGMGYLSFNTPFAPVGFEPSPLNRVVEQGAPGADWQLGQHTVKTAYGTNGNNEVILWQCTLNGNGATGTGFYNSGELTSTTITDENGHQTIEYKDKEGHVVCKKVQLDASTYLATYYVYDAFDNLAYVIPPIPPVSQQGMDYPTSFNEQNDVFIKYIYGYHYDGKKRLIEKKIPGKGWEYLIYNDLDQVVMTQDGVQRARSPQEWNFTKYDALGRVIITGIYYDDQHGGQANTPYRTAFQSVIDYYDNQGWRWESRDNSSATGYTNICMPGGTWPLLSINYYDDYNFPGGNTYGSTASGISGQTAGLLTGTKIRKLDDGATLLSINYYDQRGRVRESIAQNHIGGADRVITDYDFTGAITQTTRIHNSSSVANLQIINQYDYDHMGRKVASRQQTGAGNPMITLSKLEYNEVGQLWNKRLHSTAGAYLQNIAYDYNERGWLRNSKAEQFAIQLNYNSGSNAQWNGNISSQVWGTSANPTQHNYAYSYDALNRITSGTSDEAFNESNIGYDYLGNILSLTRNPGGTNTYAYNGNRLTAISGFVNSSYVYDGNGNQTDDSGKGIHIDYNVLNLPKTVTKASTGEVMNNVWLSTGAKVRKSVGGLVRDYVGGIEYNNGSIEFIQTEEGRAVPTGNGGFSYDYMLKDQLGNTRVLLKQDGTVLERNDYYPFGQQVYRPTNTTPSPENRYKYNDKELQTEVGLMQYDYGARFYDPVIGRFATIDVKAEEARRYSPYGYAIDNPIRFIDINGEGPGDRVKAAREMTGSPYKQETGVLRTGGFDDALRCKDCSEFINRVLAADEITNEVLSQNTAEMQTFFADSRKFIHSNTAHVGDIALWKGHVGLVSEVDKSGRIRLIHARGIGKLALENKYFATPEQYRDSEFYGYYRPVNETPDGKDLNKKKSDNSKNSERDKKNYKTNSENFVPNSEWLDMVLQLIHIRVEADESKIMKIDKQPSSSNP</sequence>
<keyword evidence="5" id="KW-1185">Reference proteome</keyword>
<gene>
    <name evidence="4" type="ORF">MUY27_20210</name>
</gene>
<dbReference type="InterPro" id="IPR022385">
    <property type="entry name" value="Rhs_assc_core"/>
</dbReference>
<feature type="domain" description="DUF6443" evidence="3">
    <location>
        <begin position="100"/>
        <end position="235"/>
    </location>
</feature>
<feature type="compositionally biased region" description="Basic and acidic residues" evidence="1">
    <location>
        <begin position="1078"/>
        <end position="1100"/>
    </location>
</feature>
<dbReference type="InterPro" id="IPR050708">
    <property type="entry name" value="T6SS_VgrG/RHS"/>
</dbReference>
<dbReference type="Pfam" id="PF20041">
    <property type="entry name" value="DUF6443"/>
    <property type="match status" value="1"/>
</dbReference>
<evidence type="ECO:0000256" key="1">
    <source>
        <dbReference type="SAM" id="MobiDB-lite"/>
    </source>
</evidence>
<dbReference type="Proteomes" id="UP001139450">
    <property type="component" value="Unassembled WGS sequence"/>
</dbReference>
<evidence type="ECO:0000259" key="3">
    <source>
        <dbReference type="Pfam" id="PF20041"/>
    </source>
</evidence>
<dbReference type="PANTHER" id="PTHR32305:SF15">
    <property type="entry name" value="PROTEIN RHSA-RELATED"/>
    <property type="match status" value="1"/>
</dbReference>
<accession>A0A9X1X6I2</accession>
<organism evidence="4 5">
    <name type="scientific">Mucilaginibacter straminoryzae</name>
    <dbReference type="NCBI Taxonomy" id="2932774"/>
    <lineage>
        <taxon>Bacteria</taxon>
        <taxon>Pseudomonadati</taxon>
        <taxon>Bacteroidota</taxon>
        <taxon>Sphingobacteriia</taxon>
        <taxon>Sphingobacteriales</taxon>
        <taxon>Sphingobacteriaceae</taxon>
        <taxon>Mucilaginibacter</taxon>
    </lineage>
</organism>
<dbReference type="PANTHER" id="PTHR32305">
    <property type="match status" value="1"/>
</dbReference>
<dbReference type="Gene3D" id="2.180.10.10">
    <property type="entry name" value="RHS repeat-associated core"/>
    <property type="match status" value="1"/>
</dbReference>
<feature type="signal peptide" evidence="2">
    <location>
        <begin position="1"/>
        <end position="29"/>
    </location>
</feature>
<comment type="caution">
    <text evidence="4">The sequence shown here is derived from an EMBL/GenBank/DDBJ whole genome shotgun (WGS) entry which is preliminary data.</text>
</comment>
<dbReference type="NCBIfam" id="TIGR03696">
    <property type="entry name" value="Rhs_assc_core"/>
    <property type="match status" value="1"/>
</dbReference>
<keyword evidence="2" id="KW-0732">Signal</keyword>
<evidence type="ECO:0000313" key="5">
    <source>
        <dbReference type="Proteomes" id="UP001139450"/>
    </source>
</evidence>
<feature type="chain" id="PRO_5040805791" evidence="2">
    <location>
        <begin position="30"/>
        <end position="1145"/>
    </location>
</feature>
<feature type="region of interest" description="Disordered" evidence="1">
    <location>
        <begin position="1078"/>
        <end position="1105"/>
    </location>
</feature>
<evidence type="ECO:0000313" key="4">
    <source>
        <dbReference type="EMBL" id="MCJ8212052.1"/>
    </source>
</evidence>
<reference evidence="4" key="1">
    <citation type="submission" date="2022-04" db="EMBL/GenBank/DDBJ databases">
        <title>Mucilaginibacter sp. RS28 isolated from freshwater.</title>
        <authorList>
            <person name="Ko S.-R."/>
        </authorList>
    </citation>
    <scope>NUCLEOTIDE SEQUENCE</scope>
    <source>
        <strain evidence="4">RS28</strain>
    </source>
</reference>
<dbReference type="AlphaFoldDB" id="A0A9X1X6I2"/>
<proteinExistence type="predicted"/>
<evidence type="ECO:0000256" key="2">
    <source>
        <dbReference type="SAM" id="SignalP"/>
    </source>
</evidence>
<name>A0A9X1X6I2_9SPHI</name>
<dbReference type="InterPro" id="IPR045619">
    <property type="entry name" value="DUF6443"/>
</dbReference>
<dbReference type="RefSeq" id="WP_245133265.1">
    <property type="nucleotide sequence ID" value="NZ_JALJEJ010000017.1"/>
</dbReference>
<dbReference type="EMBL" id="JALJEJ010000017">
    <property type="protein sequence ID" value="MCJ8212052.1"/>
    <property type="molecule type" value="Genomic_DNA"/>
</dbReference>